<dbReference type="Gene3D" id="1.20.1440.40">
    <property type="entry name" value="YqcC-like"/>
    <property type="match status" value="1"/>
</dbReference>
<reference evidence="3" key="1">
    <citation type="submission" date="2019-02" db="EMBL/GenBank/DDBJ databases">
        <title>Draft genome sequence of Muricauda sp. 176CP4-71.</title>
        <authorList>
            <person name="Park J.-S."/>
        </authorList>
    </citation>
    <scope>NUCLEOTIDE SEQUENCE [LARGE SCALE GENOMIC DNA]</scope>
    <source>
        <strain evidence="3">176GS2-150</strain>
    </source>
</reference>
<sequence>MKYMAIEKYLGDISRLLRQSGLWSEQAPEAAALSSSAPFCCDTLSFQQWLQFVFLPRMQEIVNQRAPLPTSCDIATMAEQVLDLSVPEVRQLIVTLKALDQSLTMTAGH</sequence>
<accession>A0ABY1WMU8</accession>
<dbReference type="InterPro" id="IPR007384">
    <property type="entry name" value="UCP006257"/>
</dbReference>
<organism evidence="2 3">
    <name type="scientific">Corallincola spongiicola</name>
    <dbReference type="NCBI Taxonomy" id="2520508"/>
    <lineage>
        <taxon>Bacteria</taxon>
        <taxon>Pseudomonadati</taxon>
        <taxon>Pseudomonadota</taxon>
        <taxon>Gammaproteobacteria</taxon>
        <taxon>Alteromonadales</taxon>
        <taxon>Psychromonadaceae</taxon>
        <taxon>Corallincola</taxon>
    </lineage>
</organism>
<comment type="caution">
    <text evidence="2">The sequence shown here is derived from an EMBL/GenBank/DDBJ whole genome shotgun (WGS) entry which is preliminary data.</text>
</comment>
<evidence type="ECO:0000313" key="2">
    <source>
        <dbReference type="EMBL" id="TAA43754.1"/>
    </source>
</evidence>
<dbReference type="PANTHER" id="PTHR39586">
    <property type="entry name" value="CYTOPLASMIC PROTEIN-RELATED"/>
    <property type="match status" value="1"/>
</dbReference>
<dbReference type="PANTHER" id="PTHR39586:SF1">
    <property type="entry name" value="CYTOPLASMIC PROTEIN"/>
    <property type="match status" value="1"/>
</dbReference>
<proteinExistence type="predicted"/>
<name>A0ABY1WMU8_9GAMM</name>
<keyword evidence="3" id="KW-1185">Reference proteome</keyword>
<protein>
    <submittedName>
        <fullName evidence="2">YqcC family protein</fullName>
    </submittedName>
</protein>
<dbReference type="InterPro" id="IPR023376">
    <property type="entry name" value="YqcC-like_dom"/>
</dbReference>
<dbReference type="RefSeq" id="WP_130567310.1">
    <property type="nucleotide sequence ID" value="NZ_SHLY01000005.1"/>
</dbReference>
<dbReference type="PIRSF" id="PIRSF006257">
    <property type="entry name" value="UCP006257"/>
    <property type="match status" value="1"/>
</dbReference>
<dbReference type="Pfam" id="PF04287">
    <property type="entry name" value="DUF446"/>
    <property type="match status" value="1"/>
</dbReference>
<gene>
    <name evidence="2" type="ORF">EXY25_14515</name>
</gene>
<evidence type="ECO:0000259" key="1">
    <source>
        <dbReference type="Pfam" id="PF04287"/>
    </source>
</evidence>
<evidence type="ECO:0000313" key="3">
    <source>
        <dbReference type="Proteomes" id="UP000292544"/>
    </source>
</evidence>
<dbReference type="InterPro" id="IPR036814">
    <property type="entry name" value="YqcC-like_sf"/>
</dbReference>
<dbReference type="SUPFAM" id="SSF158452">
    <property type="entry name" value="YqcC-like"/>
    <property type="match status" value="1"/>
</dbReference>
<feature type="domain" description="YqcC-like" evidence="1">
    <location>
        <begin position="6"/>
        <end position="101"/>
    </location>
</feature>
<dbReference type="Proteomes" id="UP000292544">
    <property type="component" value="Unassembled WGS sequence"/>
</dbReference>
<dbReference type="EMBL" id="SHLY01000005">
    <property type="protein sequence ID" value="TAA43754.1"/>
    <property type="molecule type" value="Genomic_DNA"/>
</dbReference>